<dbReference type="InterPro" id="IPR012296">
    <property type="entry name" value="Nuclease_put_TT1808"/>
</dbReference>
<accession>K9VDG0</accession>
<dbReference type="OrthoDB" id="509866at2"/>
<evidence type="ECO:0000259" key="1">
    <source>
        <dbReference type="Pfam" id="PF05685"/>
    </source>
</evidence>
<dbReference type="eggNOG" id="COG4636">
    <property type="taxonomic scope" value="Bacteria"/>
</dbReference>
<dbReference type="PANTHER" id="PTHR35400">
    <property type="entry name" value="SLR1083 PROTEIN"/>
    <property type="match status" value="1"/>
</dbReference>
<dbReference type="CDD" id="cd06260">
    <property type="entry name" value="DUF820-like"/>
    <property type="match status" value="1"/>
</dbReference>
<dbReference type="Proteomes" id="UP000010478">
    <property type="component" value="Chromosome"/>
</dbReference>
<dbReference type="SUPFAM" id="SSF52980">
    <property type="entry name" value="Restriction endonuclease-like"/>
    <property type="match status" value="1"/>
</dbReference>
<dbReference type="Gene3D" id="3.90.1570.10">
    <property type="entry name" value="tt1808, chain A"/>
    <property type="match status" value="1"/>
</dbReference>
<gene>
    <name evidence="2" type="ORF">Osc7112_0700</name>
</gene>
<dbReference type="RefSeq" id="WP_015174620.1">
    <property type="nucleotide sequence ID" value="NC_019729.1"/>
</dbReference>
<dbReference type="PATRIC" id="fig|179408.3.peg.870"/>
<feature type="domain" description="Putative restriction endonuclease" evidence="1">
    <location>
        <begin position="11"/>
        <end position="175"/>
    </location>
</feature>
<name>K9VDG0_9CYAN</name>
<protein>
    <recommendedName>
        <fullName evidence="1">Putative restriction endonuclease domain-containing protein</fullName>
    </recommendedName>
</protein>
<reference evidence="2 3" key="1">
    <citation type="submission" date="2012-05" db="EMBL/GenBank/DDBJ databases">
        <title>Finished chromosome of genome of Oscillatoria sp. PCC 7112.</title>
        <authorList>
            <consortium name="US DOE Joint Genome Institute"/>
            <person name="Gugger M."/>
            <person name="Coursin T."/>
            <person name="Rippka R."/>
            <person name="Tandeau De Marsac N."/>
            <person name="Huntemann M."/>
            <person name="Wei C.-L."/>
            <person name="Han J."/>
            <person name="Detter J.C."/>
            <person name="Han C."/>
            <person name="Tapia R."/>
            <person name="Davenport K."/>
            <person name="Daligault H."/>
            <person name="Erkkila T."/>
            <person name="Gu W."/>
            <person name="Munk A.C.C."/>
            <person name="Teshima H."/>
            <person name="Xu Y."/>
            <person name="Chain P."/>
            <person name="Chen A."/>
            <person name="Krypides N."/>
            <person name="Mavromatis K."/>
            <person name="Markowitz V."/>
            <person name="Szeto E."/>
            <person name="Ivanova N."/>
            <person name="Mikhailova N."/>
            <person name="Ovchinnikova G."/>
            <person name="Pagani I."/>
            <person name="Pati A."/>
            <person name="Goodwin L."/>
            <person name="Peters L."/>
            <person name="Pitluck S."/>
            <person name="Woyke T."/>
            <person name="Kerfeld C."/>
        </authorList>
    </citation>
    <scope>NUCLEOTIDE SEQUENCE [LARGE SCALE GENOMIC DNA]</scope>
    <source>
        <strain evidence="2 3">PCC 7112</strain>
    </source>
</reference>
<dbReference type="Pfam" id="PF05685">
    <property type="entry name" value="Uma2"/>
    <property type="match status" value="1"/>
</dbReference>
<sequence>MSVIAAKWTIAQYHQMISAGILEHRRVELLKGEIVEMSPEGEAHAYFSSEAGAYLIRLLGDRATIRSAKPITLPNNSEPEPDIAIVQPLGRTYLEHHPYPENIFWLIEYSDSTLIKDLETKTKIYAEVGIPEYWVVNLKNRQLVVFRDPQDGDYASKFTLTGGTVNPIAFPDVIISVSAIVSN</sequence>
<dbReference type="EMBL" id="CP003614">
    <property type="protein sequence ID" value="AFZ05290.1"/>
    <property type="molecule type" value="Genomic_DNA"/>
</dbReference>
<dbReference type="KEGG" id="oni:Osc7112_0700"/>
<dbReference type="AlphaFoldDB" id="K9VDG0"/>
<dbReference type="InterPro" id="IPR008538">
    <property type="entry name" value="Uma2"/>
</dbReference>
<organism evidence="2 3">
    <name type="scientific">Phormidium nigroviride PCC 7112</name>
    <dbReference type="NCBI Taxonomy" id="179408"/>
    <lineage>
        <taxon>Bacteria</taxon>
        <taxon>Bacillati</taxon>
        <taxon>Cyanobacteriota</taxon>
        <taxon>Cyanophyceae</taxon>
        <taxon>Oscillatoriophycideae</taxon>
        <taxon>Oscillatoriales</taxon>
        <taxon>Oscillatoriaceae</taxon>
        <taxon>Phormidium</taxon>
    </lineage>
</organism>
<dbReference type="InterPro" id="IPR011335">
    <property type="entry name" value="Restrct_endonuc-II-like"/>
</dbReference>
<dbReference type="HOGENOM" id="CLU_076312_2_0_3"/>
<proteinExistence type="predicted"/>
<dbReference type="PANTHER" id="PTHR35400:SF1">
    <property type="entry name" value="SLR1083 PROTEIN"/>
    <property type="match status" value="1"/>
</dbReference>
<evidence type="ECO:0000313" key="2">
    <source>
        <dbReference type="EMBL" id="AFZ05290.1"/>
    </source>
</evidence>
<dbReference type="STRING" id="179408.Osc7112_0700"/>
<keyword evidence="3" id="KW-1185">Reference proteome</keyword>
<evidence type="ECO:0000313" key="3">
    <source>
        <dbReference type="Proteomes" id="UP000010478"/>
    </source>
</evidence>